<evidence type="ECO:0000313" key="2">
    <source>
        <dbReference type="Proteomes" id="UP000305673"/>
    </source>
</evidence>
<keyword evidence="2" id="KW-1185">Reference proteome</keyword>
<dbReference type="Proteomes" id="UP000305673">
    <property type="component" value="Chromosome"/>
</dbReference>
<reference evidence="1 2" key="1">
    <citation type="submission" date="2020-05" db="EMBL/GenBank/DDBJ databases">
        <title>Genome sequences of pea root nodulating Rhizobium spp.</title>
        <authorList>
            <person name="Rahi P."/>
        </authorList>
    </citation>
    <scope>NUCLEOTIDE SEQUENCE [LARGE SCALE GENOMIC DNA]</scope>
    <source>
        <strain evidence="2">JKLM 12A2</strain>
    </source>
</reference>
<gene>
    <name evidence="1" type="ORF">FFM53_020380</name>
</gene>
<evidence type="ECO:0000313" key="1">
    <source>
        <dbReference type="EMBL" id="QKK19573.1"/>
    </source>
</evidence>
<protein>
    <recommendedName>
        <fullName evidence="3">SGNH/GDSL hydrolase family protein</fullName>
    </recommendedName>
</protein>
<dbReference type="EMBL" id="CP054021">
    <property type="protein sequence ID" value="QKK19573.1"/>
    <property type="molecule type" value="Genomic_DNA"/>
</dbReference>
<accession>A0ABX6PLP6</accession>
<evidence type="ECO:0008006" key="3">
    <source>
        <dbReference type="Google" id="ProtNLM"/>
    </source>
</evidence>
<dbReference type="InterPro" id="IPR023366">
    <property type="entry name" value="ATP_synth_asu-like_sf"/>
</dbReference>
<sequence length="618" mass="65772">MFSPIGRYSVAGRGQGGGGDPDRFMFFGSRARAPSGNIVTALAGTNYYCCKIVVPSPQFVTRTFKFHLPGFASTEGGNSPQETTVTGTIGAPGNSVVVDALYAIISGVPHQCKFGGNDGVTVADQTNGQWTDDLTTPDVPPETDVELWLFYHVAVGEKVWPIYRIQKHRGERIWGANDNASLLGFLTDPLADSTAALDTAYGTQNQPQYYAPDCFMMAKGGWDGRPVGLAFVDSVGESRQEYSAAADLRGMLGYLRRYLDKDAGIGRIPFCMIGMPGAGSVREFTGTGAAIATRRRDIIREAIAFNNGKWPFTVVINQLGQNDTSTLYNTWFNTNYRSNVTRIRAEYPGVKIVAFPPLGRTDIQRTITLTSVGTVATAAIASGTTGLQSGQTVSISGATPAAYNGSYVITVVDANTFTYNFAGGTSPATGTIRANDLGLNALYQLYTAQNSYPADGTDASGKWRLRADILAKTSACCDDAIDTYAAWVSGVKAGCWPGMLEFPSTTLTAQSGTDGIVTYNTITVADASIFRPEQQLNIYTGPEGIARLSTQTIASIAGNVITYQASSAVVLPAGSVVRPSAAPQESSTPVSYVHPFPIMIDRIVANMDQGEKVKLVAA</sequence>
<organism evidence="1 2">
    <name type="scientific">Rhizobium indicum</name>
    <dbReference type="NCBI Taxonomy" id="2583231"/>
    <lineage>
        <taxon>Bacteria</taxon>
        <taxon>Pseudomonadati</taxon>
        <taxon>Pseudomonadota</taxon>
        <taxon>Alphaproteobacteria</taxon>
        <taxon>Hyphomicrobiales</taxon>
        <taxon>Rhizobiaceae</taxon>
        <taxon>Rhizobium/Agrobacterium group</taxon>
        <taxon>Rhizobium</taxon>
    </lineage>
</organism>
<name>A0ABX6PLP6_9HYPH</name>
<proteinExistence type="predicted"/>
<dbReference type="Gene3D" id="2.40.30.20">
    <property type="match status" value="1"/>
</dbReference>